<evidence type="ECO:0000313" key="8">
    <source>
        <dbReference type="EMBL" id="KAK7278389.1"/>
    </source>
</evidence>
<dbReference type="PANTHER" id="PTHR31563">
    <property type="entry name" value="ION CHANNEL POLLUX-RELATED"/>
    <property type="match status" value="1"/>
</dbReference>
<dbReference type="InterPro" id="IPR003148">
    <property type="entry name" value="RCK_N"/>
</dbReference>
<proteinExistence type="inferred from homology"/>
<organism evidence="8 9">
    <name type="scientific">Clitoria ternatea</name>
    <name type="common">Butterfly pea</name>
    <dbReference type="NCBI Taxonomy" id="43366"/>
    <lineage>
        <taxon>Eukaryota</taxon>
        <taxon>Viridiplantae</taxon>
        <taxon>Streptophyta</taxon>
        <taxon>Embryophyta</taxon>
        <taxon>Tracheophyta</taxon>
        <taxon>Spermatophyta</taxon>
        <taxon>Magnoliopsida</taxon>
        <taxon>eudicotyledons</taxon>
        <taxon>Gunneridae</taxon>
        <taxon>Pentapetalae</taxon>
        <taxon>rosids</taxon>
        <taxon>fabids</taxon>
        <taxon>Fabales</taxon>
        <taxon>Fabaceae</taxon>
        <taxon>Papilionoideae</taxon>
        <taxon>50 kb inversion clade</taxon>
        <taxon>NPAAA clade</taxon>
        <taxon>indigoferoid/millettioid clade</taxon>
        <taxon>Phaseoleae</taxon>
        <taxon>Clitoria</taxon>
    </lineage>
</organism>
<feature type="transmembrane region" description="Helical" evidence="6">
    <location>
        <begin position="234"/>
        <end position="254"/>
    </location>
</feature>
<keyword evidence="5 6" id="KW-0472">Membrane</keyword>
<name>A0AAN9FMI7_CLITE</name>
<evidence type="ECO:0000256" key="6">
    <source>
        <dbReference type="SAM" id="Phobius"/>
    </source>
</evidence>
<dbReference type="SUPFAM" id="SSF81324">
    <property type="entry name" value="Voltage-gated potassium channels"/>
    <property type="match status" value="1"/>
</dbReference>
<keyword evidence="4 6" id="KW-1133">Transmembrane helix</keyword>
<dbReference type="InterPro" id="IPR036721">
    <property type="entry name" value="RCK_C_sf"/>
</dbReference>
<dbReference type="InterPro" id="IPR044849">
    <property type="entry name" value="CASTOR/POLLUX/SYM8-like"/>
</dbReference>
<accession>A0AAN9FMI7</accession>
<dbReference type="InterPro" id="IPR010420">
    <property type="entry name" value="CASTOR/POLLUX/SYM8_dom"/>
</dbReference>
<evidence type="ECO:0000256" key="5">
    <source>
        <dbReference type="ARBA" id="ARBA00023136"/>
    </source>
</evidence>
<evidence type="ECO:0000256" key="4">
    <source>
        <dbReference type="ARBA" id="ARBA00022989"/>
    </source>
</evidence>
<keyword evidence="3 6" id="KW-0812">Transmembrane</keyword>
<dbReference type="Gene3D" id="3.40.50.720">
    <property type="entry name" value="NAD(P)-binding Rossmann-like Domain"/>
    <property type="match status" value="1"/>
</dbReference>
<evidence type="ECO:0000259" key="7">
    <source>
        <dbReference type="PROSITE" id="PS51201"/>
    </source>
</evidence>
<dbReference type="GO" id="GO:0016020">
    <property type="term" value="C:membrane"/>
    <property type="evidence" value="ECO:0007669"/>
    <property type="project" value="UniProtKB-SubCell"/>
</dbReference>
<keyword evidence="9" id="KW-1185">Reference proteome</keyword>
<dbReference type="AlphaFoldDB" id="A0AAN9FMI7"/>
<comment type="subcellular location">
    <subcellularLocation>
        <location evidence="1">Membrane</location>
        <topology evidence="1">Multi-pass membrane protein</topology>
    </subcellularLocation>
</comment>
<evidence type="ECO:0000256" key="3">
    <source>
        <dbReference type="ARBA" id="ARBA00022692"/>
    </source>
</evidence>
<feature type="transmembrane region" description="Helical" evidence="6">
    <location>
        <begin position="290"/>
        <end position="308"/>
    </location>
</feature>
<reference evidence="8 9" key="1">
    <citation type="submission" date="2024-01" db="EMBL/GenBank/DDBJ databases">
        <title>The genomes of 5 underutilized Papilionoideae crops provide insights into root nodulation and disease resistance.</title>
        <authorList>
            <person name="Yuan L."/>
        </authorList>
    </citation>
    <scope>NUCLEOTIDE SEQUENCE [LARGE SCALE GENOMIC DNA]</scope>
    <source>
        <strain evidence="8">LY-2023</strain>
        <tissue evidence="8">Leaf</tissue>
    </source>
</reference>
<dbReference type="PROSITE" id="PS51201">
    <property type="entry name" value="RCK_N"/>
    <property type="match status" value="1"/>
</dbReference>
<feature type="domain" description="RCK N-terminal" evidence="7">
    <location>
        <begin position="332"/>
        <end position="481"/>
    </location>
</feature>
<comment type="similarity">
    <text evidence="2">Belongs to the castor/pollux (TC 1.A.1.23) family.</text>
</comment>
<dbReference type="EMBL" id="JAYKXN010000006">
    <property type="protein sequence ID" value="KAK7278389.1"/>
    <property type="molecule type" value="Genomic_DNA"/>
</dbReference>
<comment type="caution">
    <text evidence="8">The sequence shown here is derived from an EMBL/GenBank/DDBJ whole genome shotgun (WGS) entry which is preliminary data.</text>
</comment>
<dbReference type="Proteomes" id="UP001359559">
    <property type="component" value="Unassembled WGS sequence"/>
</dbReference>
<dbReference type="GO" id="GO:0006813">
    <property type="term" value="P:potassium ion transport"/>
    <property type="evidence" value="ECO:0007669"/>
    <property type="project" value="InterPro"/>
</dbReference>
<sequence>MRRVKNHTLFALPIPLQLPTMLYLHFHNCHPWILPPIYTHFSPIHTRRYMPCHLRWIKSSAFRVRGFGGPGQGRWEVDSHLSEVKSNSNTYKHVPENLHTDSHLSEVKSDSNTCKHVPENLHTEFVWVKTNNDSSQGPLARGMIQSMSFYIILRLTHKKFFDLMIQVVRAIPTDVFKTLSAATSLPLACVSNSLNKPKPLQLDVSLPSLNDIRWSLARLLYLFNIQLERNVSTFFVVLLLACFSFVLIGGLLFFKFRGNKNSLEDCLWEAWACLCSSSTHLKQSTRVERVIGFLLAIWGILFYSRLLSTMTEQFRSNMQRLREGAQMQVLETDHIIICGMNSHLPFILKQLNKYHEFAVRLGTATARKQRILLMSDLPRKQIDRISDNIAKDLNHIDVLSKSCSLSLTKSFERAAANKARAIIILPAKGDRFEVDTDAFLSVLALQPIPNMDSVPTIVEVSSSQTCELLKSISGLKVEPVENVASKLFVQCSRQKGLIKIYRHLLNYRKNVFNLHSLPNLEGMRYRQIRHRFQEAVVCGLYRSGKIYFHPNDDEILQRTDKVLFIGSLQDTKNTESVIPNGKDGMLGNHNEEIQEKDVIHAIELSKLRLANIVKRSNRSGSKASDGNVGPKECVLLLGWRPDVVEMIQEYDNYLGPGSVLEVLSDTPLNDRIIRASNINGYSKFKNVRVSHRIGNPMDYDTLKETILNIQHSLKNDDVPLSIAVISDREWLLGDPAKADKLSAYSLLLAENICNKLGVKVQNLVAEIVDSKLGKQITRIKPSVTYIAAEEVMSLVTAQVAENSELNEVWKDVLNAEGDEIYVKDIGLYMKEGENPSFAELSERAYLRREVAIGYVKNKKNVINPVPKSEPLSLEMTDSLIVISELEGEQPIVL</sequence>
<evidence type="ECO:0000256" key="2">
    <source>
        <dbReference type="ARBA" id="ARBA00008577"/>
    </source>
</evidence>
<dbReference type="Pfam" id="PF06241">
    <property type="entry name" value="Castor_Poll_mid"/>
    <property type="match status" value="1"/>
</dbReference>
<dbReference type="PANTHER" id="PTHR31563:SF13">
    <property type="entry name" value="ION CHANNEL POLLUX-LIKE 1-RELATED"/>
    <property type="match status" value="1"/>
</dbReference>
<dbReference type="SUPFAM" id="SSF116726">
    <property type="entry name" value="TrkA C-terminal domain-like"/>
    <property type="match status" value="1"/>
</dbReference>
<evidence type="ECO:0000256" key="1">
    <source>
        <dbReference type="ARBA" id="ARBA00004141"/>
    </source>
</evidence>
<evidence type="ECO:0000313" key="9">
    <source>
        <dbReference type="Proteomes" id="UP001359559"/>
    </source>
</evidence>
<protein>
    <recommendedName>
        <fullName evidence="7">RCK N-terminal domain-containing protein</fullName>
    </recommendedName>
</protein>
<gene>
    <name evidence="8" type="ORF">RJT34_23417</name>
</gene>